<dbReference type="AlphaFoldDB" id="A0A5E4QS81"/>
<gene>
    <name evidence="1" type="ORF">LSINAPIS_LOCUS11637</name>
</gene>
<keyword evidence="2" id="KW-1185">Reference proteome</keyword>
<evidence type="ECO:0000313" key="1">
    <source>
        <dbReference type="EMBL" id="VVD01156.1"/>
    </source>
</evidence>
<dbReference type="EMBL" id="FZQP02005210">
    <property type="protein sequence ID" value="VVD01156.1"/>
    <property type="molecule type" value="Genomic_DNA"/>
</dbReference>
<reference evidence="1 2" key="1">
    <citation type="submission" date="2017-07" db="EMBL/GenBank/DDBJ databases">
        <authorList>
            <person name="Talla V."/>
            <person name="Backstrom N."/>
        </authorList>
    </citation>
    <scope>NUCLEOTIDE SEQUENCE [LARGE SCALE GENOMIC DNA]</scope>
</reference>
<proteinExistence type="predicted"/>
<sequence>MFIHFPPTLQDGEVHYLRSSQPLDKLPVLEPVPSVAYFQVSKDAVPFTLRCSAPGRASGVPLAEKRQRSKH</sequence>
<dbReference type="Proteomes" id="UP000324832">
    <property type="component" value="Unassembled WGS sequence"/>
</dbReference>
<accession>A0A5E4QS81</accession>
<evidence type="ECO:0000313" key="2">
    <source>
        <dbReference type="Proteomes" id="UP000324832"/>
    </source>
</evidence>
<name>A0A5E4QS81_9NEOP</name>
<organism evidence="1 2">
    <name type="scientific">Leptidea sinapis</name>
    <dbReference type="NCBI Taxonomy" id="189913"/>
    <lineage>
        <taxon>Eukaryota</taxon>
        <taxon>Metazoa</taxon>
        <taxon>Ecdysozoa</taxon>
        <taxon>Arthropoda</taxon>
        <taxon>Hexapoda</taxon>
        <taxon>Insecta</taxon>
        <taxon>Pterygota</taxon>
        <taxon>Neoptera</taxon>
        <taxon>Endopterygota</taxon>
        <taxon>Lepidoptera</taxon>
        <taxon>Glossata</taxon>
        <taxon>Ditrysia</taxon>
        <taxon>Papilionoidea</taxon>
        <taxon>Pieridae</taxon>
        <taxon>Dismorphiinae</taxon>
        <taxon>Leptidea</taxon>
    </lineage>
</organism>
<protein>
    <submittedName>
        <fullName evidence="1">Uncharacterized protein</fullName>
    </submittedName>
</protein>